<evidence type="ECO:0000259" key="7">
    <source>
        <dbReference type="Pfam" id="PF01292"/>
    </source>
</evidence>
<dbReference type="eggNOG" id="COG3658">
    <property type="taxonomic scope" value="Bacteria"/>
</dbReference>
<evidence type="ECO:0000313" key="8">
    <source>
        <dbReference type="EMBL" id="ACX97065.1"/>
    </source>
</evidence>
<keyword evidence="4 6" id="KW-1133">Transmembrane helix</keyword>
<name>D0KWU5_HALNC</name>
<dbReference type="InterPro" id="IPR051542">
    <property type="entry name" value="Hydrogenase_cytochrome"/>
</dbReference>
<comment type="subcellular location">
    <subcellularLocation>
        <location evidence="1">Cell membrane</location>
        <topology evidence="1">Multi-pass membrane protein</topology>
    </subcellularLocation>
</comment>
<dbReference type="SUPFAM" id="SSF81342">
    <property type="entry name" value="Transmembrane di-heme cytochromes"/>
    <property type="match status" value="1"/>
</dbReference>
<feature type="transmembrane region" description="Helical" evidence="6">
    <location>
        <begin position="18"/>
        <end position="34"/>
    </location>
</feature>
<dbReference type="GO" id="GO:0005886">
    <property type="term" value="C:plasma membrane"/>
    <property type="evidence" value="ECO:0007669"/>
    <property type="project" value="UniProtKB-SubCell"/>
</dbReference>
<dbReference type="Gene3D" id="1.20.950.20">
    <property type="entry name" value="Transmembrane di-heme cytochromes, Chain C"/>
    <property type="match status" value="1"/>
</dbReference>
<dbReference type="HOGENOM" id="CLU_078451_2_2_6"/>
<feature type="transmembrane region" description="Helical" evidence="6">
    <location>
        <begin position="40"/>
        <end position="58"/>
    </location>
</feature>
<accession>D0KWU5</accession>
<keyword evidence="5 6" id="KW-0472">Membrane</keyword>
<evidence type="ECO:0000256" key="1">
    <source>
        <dbReference type="ARBA" id="ARBA00004651"/>
    </source>
</evidence>
<organism evidence="8 9">
    <name type="scientific">Halothiobacillus neapolitanus (strain ATCC 23641 / DSM 15147 / CIP 104769 / NCIMB 8539 / c2)</name>
    <name type="common">Thiobacillus neapolitanus</name>
    <dbReference type="NCBI Taxonomy" id="555778"/>
    <lineage>
        <taxon>Bacteria</taxon>
        <taxon>Pseudomonadati</taxon>
        <taxon>Pseudomonadota</taxon>
        <taxon>Gammaproteobacteria</taxon>
        <taxon>Chromatiales</taxon>
        <taxon>Halothiobacillaceae</taxon>
        <taxon>Halothiobacillus</taxon>
    </lineage>
</organism>
<reference evidence="8 9" key="1">
    <citation type="submission" date="2009-10" db="EMBL/GenBank/DDBJ databases">
        <title>Complete sequence of Halothiobacillus neapolitanus c2.</title>
        <authorList>
            <consortium name="US DOE Joint Genome Institute"/>
            <person name="Lucas S."/>
            <person name="Copeland A."/>
            <person name="Lapidus A."/>
            <person name="Glavina del Rio T."/>
            <person name="Tice H."/>
            <person name="Bruce D."/>
            <person name="Goodwin L."/>
            <person name="Pitluck S."/>
            <person name="Davenport K."/>
            <person name="Brettin T."/>
            <person name="Detter J.C."/>
            <person name="Han C."/>
            <person name="Tapia R."/>
            <person name="Larimer F."/>
            <person name="Land M."/>
            <person name="Hauser L."/>
            <person name="Kyrpides N."/>
            <person name="Mikhailova N."/>
            <person name="Kerfeld C."/>
            <person name="Cannon G."/>
            <person name="Heinhort S."/>
        </authorList>
    </citation>
    <scope>NUCLEOTIDE SEQUENCE [LARGE SCALE GENOMIC DNA]</scope>
    <source>
        <strain evidence="9">ATCC 23641 / c2</strain>
    </source>
</reference>
<dbReference type="RefSeq" id="WP_012825096.1">
    <property type="nucleotide sequence ID" value="NC_013422.1"/>
</dbReference>
<dbReference type="GO" id="GO:0020037">
    <property type="term" value="F:heme binding"/>
    <property type="evidence" value="ECO:0007669"/>
    <property type="project" value="TreeGrafter"/>
</dbReference>
<dbReference type="Pfam" id="PF01292">
    <property type="entry name" value="Ni_hydr_CYTB"/>
    <property type="match status" value="1"/>
</dbReference>
<dbReference type="AlphaFoldDB" id="D0KWU5"/>
<dbReference type="InterPro" id="IPR016174">
    <property type="entry name" value="Di-haem_cyt_TM"/>
</dbReference>
<keyword evidence="2" id="KW-1003">Cell membrane</keyword>
<dbReference type="PANTHER" id="PTHR30485">
    <property type="entry name" value="NI/FE-HYDROGENASE 1 B-TYPE CYTOCHROME SUBUNIT"/>
    <property type="match status" value="1"/>
</dbReference>
<evidence type="ECO:0000256" key="2">
    <source>
        <dbReference type="ARBA" id="ARBA00022475"/>
    </source>
</evidence>
<sequence>MFKPPASGVRRWSRPQRAIHWGLVLILLLGWWSGSNDEEWHEWVGYGALALLGLRFLLGFGSRHPHARWGFFLHQLLAFRRSPSADHPDGRPVLGPLGAFSAMMLLLLMTATAVTGWMLTLEQFVGEDAAEDRHYWAFNLTLAWTALHVLTHVVRWLRRRRVLGSDGA</sequence>
<dbReference type="EMBL" id="CP001801">
    <property type="protein sequence ID" value="ACX97065.1"/>
    <property type="molecule type" value="Genomic_DNA"/>
</dbReference>
<evidence type="ECO:0000313" key="9">
    <source>
        <dbReference type="Proteomes" id="UP000009102"/>
    </source>
</evidence>
<evidence type="ECO:0000256" key="5">
    <source>
        <dbReference type="ARBA" id="ARBA00023136"/>
    </source>
</evidence>
<keyword evidence="3 6" id="KW-0812">Transmembrane</keyword>
<feature type="transmembrane region" description="Helical" evidence="6">
    <location>
        <begin position="97"/>
        <end position="119"/>
    </location>
</feature>
<evidence type="ECO:0000256" key="6">
    <source>
        <dbReference type="SAM" id="Phobius"/>
    </source>
</evidence>
<gene>
    <name evidence="8" type="ordered locus">Hneap_2250</name>
</gene>
<dbReference type="KEGG" id="hna:Hneap_2250"/>
<dbReference type="Proteomes" id="UP000009102">
    <property type="component" value="Chromosome"/>
</dbReference>
<keyword evidence="9" id="KW-1185">Reference proteome</keyword>
<evidence type="ECO:0000256" key="4">
    <source>
        <dbReference type="ARBA" id="ARBA00022989"/>
    </source>
</evidence>
<dbReference type="InterPro" id="IPR011577">
    <property type="entry name" value="Cyt_b561_bac/Ni-Hgenase"/>
</dbReference>
<feature type="transmembrane region" description="Helical" evidence="6">
    <location>
        <begin position="134"/>
        <end position="154"/>
    </location>
</feature>
<feature type="domain" description="Cytochrome b561 bacterial/Ni-hydrogenase" evidence="7">
    <location>
        <begin position="11"/>
        <end position="163"/>
    </location>
</feature>
<dbReference type="GO" id="GO:0022904">
    <property type="term" value="P:respiratory electron transport chain"/>
    <property type="evidence" value="ECO:0007669"/>
    <property type="project" value="InterPro"/>
</dbReference>
<proteinExistence type="predicted"/>
<dbReference type="PANTHER" id="PTHR30485:SF2">
    <property type="entry name" value="BLL0597 PROTEIN"/>
    <property type="match status" value="1"/>
</dbReference>
<protein>
    <submittedName>
        <fullName evidence="8">Cytochrome B561</fullName>
    </submittedName>
</protein>
<dbReference type="GO" id="GO:0009055">
    <property type="term" value="F:electron transfer activity"/>
    <property type="evidence" value="ECO:0007669"/>
    <property type="project" value="InterPro"/>
</dbReference>
<evidence type="ECO:0000256" key="3">
    <source>
        <dbReference type="ARBA" id="ARBA00022692"/>
    </source>
</evidence>
<dbReference type="STRING" id="555778.Hneap_2250"/>